<dbReference type="InterPro" id="IPR048278">
    <property type="entry name" value="PFN"/>
</dbReference>
<feature type="chain" id="PRO_5005657068" description="Profilin" evidence="8">
    <location>
        <begin position="20"/>
        <end position="175"/>
    </location>
</feature>
<sequence>MFSQFSLWGLSILWRLLIASSISLQAFTQSTFREDVQVASISVMSGWAAYITNLLASSSGIRRAAIVGYPDGSVWARSEGDNEFKATDAELKKFVGLFGNISEVPSTGCDLEGIHYIVPRTEENLIFGKRDKTGLFAAKTKSAVLIACFEGENAAGAEARVAVEKLAQYLCDSGY</sequence>
<dbReference type="PANTHER" id="PTHR11604">
    <property type="entry name" value="PROFILIN"/>
    <property type="match status" value="1"/>
</dbReference>
<reference evidence="10" key="1">
    <citation type="submission" date="2017-02" db="UniProtKB">
        <authorList>
            <consortium name="WormBaseParasite"/>
        </authorList>
    </citation>
    <scope>IDENTIFICATION</scope>
</reference>
<dbReference type="SMART" id="SM00392">
    <property type="entry name" value="PROF"/>
    <property type="match status" value="1"/>
</dbReference>
<dbReference type="InterPro" id="IPR036140">
    <property type="entry name" value="PFN_sf"/>
</dbReference>
<dbReference type="Proteomes" id="UP000036681">
    <property type="component" value="Unplaced"/>
</dbReference>
<dbReference type="InterPro" id="IPR005455">
    <property type="entry name" value="PFN_euk"/>
</dbReference>
<evidence type="ECO:0000256" key="2">
    <source>
        <dbReference type="ARBA" id="ARBA00010058"/>
    </source>
</evidence>
<protein>
    <recommendedName>
        <fullName evidence="7">Profilin</fullName>
    </recommendedName>
</protein>
<dbReference type="SUPFAM" id="SSF55770">
    <property type="entry name" value="Profilin (actin-binding protein)"/>
    <property type="match status" value="1"/>
</dbReference>
<keyword evidence="4" id="KW-0963">Cytoplasm</keyword>
<organism evidence="9 10">
    <name type="scientific">Ascaris lumbricoides</name>
    <name type="common">Giant roundworm</name>
    <dbReference type="NCBI Taxonomy" id="6252"/>
    <lineage>
        <taxon>Eukaryota</taxon>
        <taxon>Metazoa</taxon>
        <taxon>Ecdysozoa</taxon>
        <taxon>Nematoda</taxon>
        <taxon>Chromadorea</taxon>
        <taxon>Rhabditida</taxon>
        <taxon>Spirurina</taxon>
        <taxon>Ascaridomorpha</taxon>
        <taxon>Ascaridoidea</taxon>
        <taxon>Ascarididae</taxon>
        <taxon>Ascaris</taxon>
    </lineage>
</organism>
<dbReference type="Gene3D" id="3.30.450.30">
    <property type="entry name" value="Dynein light chain 2a, cytoplasmic"/>
    <property type="match status" value="1"/>
</dbReference>
<evidence type="ECO:0000313" key="9">
    <source>
        <dbReference type="Proteomes" id="UP000036681"/>
    </source>
</evidence>
<dbReference type="Pfam" id="PF00235">
    <property type="entry name" value="Profilin"/>
    <property type="match status" value="1"/>
</dbReference>
<dbReference type="FunFam" id="3.30.450.30:FF:000020">
    <property type="entry name" value="Profilin"/>
    <property type="match status" value="1"/>
</dbReference>
<keyword evidence="8" id="KW-0732">Signal</keyword>
<keyword evidence="9" id="KW-1185">Reference proteome</keyword>
<comment type="similarity">
    <text evidence="2 7">Belongs to the profilin family.</text>
</comment>
<dbReference type="GO" id="GO:0005938">
    <property type="term" value="C:cell cortex"/>
    <property type="evidence" value="ECO:0007669"/>
    <property type="project" value="TreeGrafter"/>
</dbReference>
<dbReference type="AlphaFoldDB" id="A0A0M3I8H3"/>
<comment type="subcellular location">
    <subcellularLocation>
        <location evidence="1">Cytoplasm</location>
        <location evidence="1">Cytoskeleton</location>
    </subcellularLocation>
</comment>
<dbReference type="GO" id="GO:0003785">
    <property type="term" value="F:actin monomer binding"/>
    <property type="evidence" value="ECO:0007669"/>
    <property type="project" value="TreeGrafter"/>
</dbReference>
<dbReference type="GO" id="GO:0005856">
    <property type="term" value="C:cytoskeleton"/>
    <property type="evidence" value="ECO:0007669"/>
    <property type="project" value="UniProtKB-SubCell"/>
</dbReference>
<keyword evidence="5 7" id="KW-0009">Actin-binding</keyword>
<evidence type="ECO:0000256" key="8">
    <source>
        <dbReference type="SAM" id="SignalP"/>
    </source>
</evidence>
<keyword evidence="6" id="KW-0206">Cytoskeleton</keyword>
<proteinExistence type="inferred from homology"/>
<evidence type="ECO:0000313" key="10">
    <source>
        <dbReference type="WBParaSite" id="ALUE_0001364501-mRNA-1"/>
    </source>
</evidence>
<dbReference type="CDD" id="cd00148">
    <property type="entry name" value="PROF"/>
    <property type="match status" value="1"/>
</dbReference>
<name>A0A0M3I8H3_ASCLU</name>
<evidence type="ECO:0000256" key="3">
    <source>
        <dbReference type="ARBA" id="ARBA00011583"/>
    </source>
</evidence>
<comment type="subunit">
    <text evidence="3">Occurs in many kinds of cells as a complex with monomeric actin in a 1:1 ratio.</text>
</comment>
<evidence type="ECO:0000256" key="6">
    <source>
        <dbReference type="ARBA" id="ARBA00023212"/>
    </source>
</evidence>
<accession>A0A0M3I8H3</accession>
<dbReference type="WBParaSite" id="ALUE_0001364501-mRNA-1">
    <property type="protein sequence ID" value="ALUE_0001364501-mRNA-1"/>
    <property type="gene ID" value="ALUE_0001364501"/>
</dbReference>
<evidence type="ECO:0000256" key="1">
    <source>
        <dbReference type="ARBA" id="ARBA00004245"/>
    </source>
</evidence>
<dbReference type="PANTHER" id="PTHR11604:SF6">
    <property type="entry name" value="PROFILIN-1"/>
    <property type="match status" value="1"/>
</dbReference>
<evidence type="ECO:0000256" key="7">
    <source>
        <dbReference type="RuleBase" id="RU003909"/>
    </source>
</evidence>
<feature type="signal peptide" evidence="8">
    <location>
        <begin position="1"/>
        <end position="19"/>
    </location>
</feature>
<evidence type="ECO:0000256" key="5">
    <source>
        <dbReference type="ARBA" id="ARBA00023203"/>
    </source>
</evidence>
<evidence type="ECO:0000256" key="4">
    <source>
        <dbReference type="ARBA" id="ARBA00022490"/>
    </source>
</evidence>